<name>A0ABT9PWL9_9HYPH</name>
<keyword evidence="2" id="KW-1185">Reference proteome</keyword>
<organism evidence="1 2">
    <name type="scientific">Neorhizobium huautlense</name>
    <dbReference type="NCBI Taxonomy" id="67774"/>
    <lineage>
        <taxon>Bacteria</taxon>
        <taxon>Pseudomonadati</taxon>
        <taxon>Pseudomonadota</taxon>
        <taxon>Alphaproteobacteria</taxon>
        <taxon>Hyphomicrobiales</taxon>
        <taxon>Rhizobiaceae</taxon>
        <taxon>Rhizobium/Agrobacterium group</taxon>
        <taxon>Neorhizobium</taxon>
    </lineage>
</organism>
<evidence type="ECO:0008006" key="3">
    <source>
        <dbReference type="Google" id="ProtNLM"/>
    </source>
</evidence>
<dbReference type="EMBL" id="JAUSRF010000012">
    <property type="protein sequence ID" value="MDP9838807.1"/>
    <property type="molecule type" value="Genomic_DNA"/>
</dbReference>
<comment type="caution">
    <text evidence="1">The sequence shown here is derived from an EMBL/GenBank/DDBJ whole genome shotgun (WGS) entry which is preliminary data.</text>
</comment>
<protein>
    <recommendedName>
        <fullName evidence="3">Co-chaperone DjlA N-terminal domain-containing protein</fullName>
    </recommendedName>
</protein>
<accession>A0ABT9PWL9</accession>
<sequence length="153" mass="16338">MIFIGGVVMWKFVLGGALLLAAGGVFVVHQFNKEQQSLAAFALIAKADHAAPTPTRIVLAKSIRTCLPNDKLTASTETLLPILFVTLADVVTKDPRSKGRKERLMSAFMANAGTQIAKTSKQEFEALVAAAQELQTGTTRDCVLKHSTAALEA</sequence>
<evidence type="ECO:0000313" key="2">
    <source>
        <dbReference type="Proteomes" id="UP001241472"/>
    </source>
</evidence>
<evidence type="ECO:0000313" key="1">
    <source>
        <dbReference type="EMBL" id="MDP9838807.1"/>
    </source>
</evidence>
<dbReference type="RefSeq" id="WP_306837040.1">
    <property type="nucleotide sequence ID" value="NZ_JAUSRF010000012.1"/>
</dbReference>
<gene>
    <name evidence="1" type="ORF">J2T09_003579</name>
</gene>
<proteinExistence type="predicted"/>
<reference evidence="1 2" key="1">
    <citation type="submission" date="2023-07" db="EMBL/GenBank/DDBJ databases">
        <title>Sorghum-associated microbial communities from plants grown in Nebraska, USA.</title>
        <authorList>
            <person name="Schachtman D."/>
        </authorList>
    </citation>
    <scope>NUCLEOTIDE SEQUENCE [LARGE SCALE GENOMIC DNA]</scope>
    <source>
        <strain evidence="1 2">DS1307</strain>
    </source>
</reference>
<dbReference type="Proteomes" id="UP001241472">
    <property type="component" value="Unassembled WGS sequence"/>
</dbReference>